<name>A0A927F1H6_9ACTN</name>
<comment type="caution">
    <text evidence="3">The sequence shown here is derived from an EMBL/GenBank/DDBJ whole genome shotgun (WGS) entry which is preliminary data.</text>
</comment>
<dbReference type="InterPro" id="IPR006016">
    <property type="entry name" value="UspA"/>
</dbReference>
<dbReference type="PANTHER" id="PTHR46268:SF6">
    <property type="entry name" value="UNIVERSAL STRESS PROTEIN UP12"/>
    <property type="match status" value="1"/>
</dbReference>
<keyword evidence="4" id="KW-1185">Reference proteome</keyword>
<dbReference type="AlphaFoldDB" id="A0A927F1H6"/>
<proteinExistence type="inferred from homology"/>
<comment type="similarity">
    <text evidence="1">Belongs to the universal stress protein A family.</text>
</comment>
<gene>
    <name evidence="3" type="ORF">IF129_13780</name>
</gene>
<dbReference type="RefSeq" id="WP_191209920.1">
    <property type="nucleotide sequence ID" value="NZ_BAABKL010000014.1"/>
</dbReference>
<feature type="domain" description="UspA" evidence="2">
    <location>
        <begin position="153"/>
        <end position="291"/>
    </location>
</feature>
<dbReference type="PRINTS" id="PR01438">
    <property type="entry name" value="UNVRSLSTRESS"/>
</dbReference>
<dbReference type="EMBL" id="JACXYU010000006">
    <property type="protein sequence ID" value="MBD3932617.1"/>
    <property type="molecule type" value="Genomic_DNA"/>
</dbReference>
<evidence type="ECO:0000313" key="4">
    <source>
        <dbReference type="Proteomes" id="UP000632289"/>
    </source>
</evidence>
<dbReference type="Gene3D" id="3.40.50.620">
    <property type="entry name" value="HUPs"/>
    <property type="match status" value="2"/>
</dbReference>
<dbReference type="Proteomes" id="UP000632289">
    <property type="component" value="Unassembled WGS sequence"/>
</dbReference>
<protein>
    <submittedName>
        <fullName evidence="3">Universal stress protein</fullName>
    </submittedName>
</protein>
<feature type="domain" description="UspA" evidence="2">
    <location>
        <begin position="1"/>
        <end position="136"/>
    </location>
</feature>
<evidence type="ECO:0000313" key="3">
    <source>
        <dbReference type="EMBL" id="MBD3932617.1"/>
    </source>
</evidence>
<sequence>MTHTVTVGLDGSAASLAATDWAAREAASRAASLRLVCVRDNTPYPYAALARTEADFERARRVCREAADRVALRWPELGTSTQTPAGRPPSVLAEASEESELLVLGTRAMGRLRAHLVGSVALRTVPHAACPVVLVRAGTAPEGPAGDGGPAGRVVLGLGDGDAPADVVGHAFGTAARWGSPLLVLHVRRPSPLLLADVGDDDGDPEGAGATGVVAAELAERLLPWREKYPDVPVTARTVTGSPAERLVEAAETAALVVVGRRVTYTGPGAHVGPVAQVVMHHATAPVAVVPHR</sequence>
<accession>A0A927F1H6</accession>
<dbReference type="InterPro" id="IPR006015">
    <property type="entry name" value="Universal_stress_UspA"/>
</dbReference>
<dbReference type="InterPro" id="IPR014729">
    <property type="entry name" value="Rossmann-like_a/b/a_fold"/>
</dbReference>
<evidence type="ECO:0000259" key="2">
    <source>
        <dbReference type="Pfam" id="PF00582"/>
    </source>
</evidence>
<organism evidence="3 4">
    <name type="scientific">Streptomyces chumphonensis</name>
    <dbReference type="NCBI Taxonomy" id="1214925"/>
    <lineage>
        <taxon>Bacteria</taxon>
        <taxon>Bacillati</taxon>
        <taxon>Actinomycetota</taxon>
        <taxon>Actinomycetes</taxon>
        <taxon>Kitasatosporales</taxon>
        <taxon>Streptomycetaceae</taxon>
        <taxon>Streptomyces</taxon>
    </lineage>
</organism>
<dbReference type="Pfam" id="PF00582">
    <property type="entry name" value="Usp"/>
    <property type="match status" value="2"/>
</dbReference>
<evidence type="ECO:0000256" key="1">
    <source>
        <dbReference type="ARBA" id="ARBA00008791"/>
    </source>
</evidence>
<dbReference type="SUPFAM" id="SSF52402">
    <property type="entry name" value="Adenine nucleotide alpha hydrolases-like"/>
    <property type="match status" value="2"/>
</dbReference>
<reference evidence="3" key="1">
    <citation type="submission" date="2020-09" db="EMBL/GenBank/DDBJ databases">
        <title>Secondary metabolite and genome analysis of marine Streptomyces chumphonensis KK1-2T.</title>
        <authorList>
            <person name="Phongsopitanun W."/>
            <person name="Kanchanasin P."/>
            <person name="Pittayakhajonwut P."/>
            <person name="Suwanborirux K."/>
            <person name="Tanasupawat S."/>
        </authorList>
    </citation>
    <scope>NUCLEOTIDE SEQUENCE</scope>
    <source>
        <strain evidence="3">KK1-2</strain>
    </source>
</reference>
<dbReference type="PANTHER" id="PTHR46268">
    <property type="entry name" value="STRESS RESPONSE PROTEIN NHAX"/>
    <property type="match status" value="1"/>
</dbReference>